<sequence length="393" mass="44358">MTSYIASSPFSEYLQDLYLEDEGADDALSAAIYAASFATFALRTRNHKYLNKGRNKYSLALSRTNNALKDPKGAVLDRTLASVLLLGLFESTVFMGKASPVEWTMHMTGALRILQLRGLQQFKSNVAHQLFVHAANNIRTSCIQREMNVHDELLVLNKSAILFLGPGDPSNKFSAILDKTASIRAQIRNSSRLLETNNIGILQEVLNLDREAIGLMNDSECNLPYTIRSVEDTPSWAYLHTAYRYSSFRIAKFWNTIRMVRLFLNEIIWNITSNALGQIRDGITDTTSHPEFDKFTMFLSLRETSVKNSTDIATGVLTCIPDFIEPHPSGRRFSPAARTLAWPLYLLYKCPLCPQEARVYARDWLEELAKDLNLPQVVETANFNLNSGSPDDW</sequence>
<protein>
    <submittedName>
        <fullName evidence="2">C6 zinc finger domain-containing</fullName>
    </submittedName>
</protein>
<dbReference type="STRING" id="490622.A0A395NXC6"/>
<accession>A0A395NXC6</accession>
<keyword evidence="3" id="KW-1185">Reference proteome</keyword>
<gene>
    <name evidence="2" type="ORF">TARUN_1518</name>
</gene>
<dbReference type="PANTHER" id="PTHR38791">
    <property type="entry name" value="ZN(II)2CYS6 TRANSCRIPTION FACTOR (EUROFUNG)-RELATED-RELATED"/>
    <property type="match status" value="1"/>
</dbReference>
<dbReference type="InterPro" id="IPR021858">
    <property type="entry name" value="Fun_TF"/>
</dbReference>
<comment type="caution">
    <text evidence="2">The sequence shown here is derived from an EMBL/GenBank/DDBJ whole genome shotgun (WGS) entry which is preliminary data.</text>
</comment>
<dbReference type="EMBL" id="PXOA01000097">
    <property type="protein sequence ID" value="RFU80694.1"/>
    <property type="molecule type" value="Genomic_DNA"/>
</dbReference>
<organism evidence="2 3">
    <name type="scientific">Trichoderma arundinaceum</name>
    <dbReference type="NCBI Taxonomy" id="490622"/>
    <lineage>
        <taxon>Eukaryota</taxon>
        <taxon>Fungi</taxon>
        <taxon>Dikarya</taxon>
        <taxon>Ascomycota</taxon>
        <taxon>Pezizomycotina</taxon>
        <taxon>Sordariomycetes</taxon>
        <taxon>Hypocreomycetidae</taxon>
        <taxon>Hypocreales</taxon>
        <taxon>Hypocreaceae</taxon>
        <taxon>Trichoderma</taxon>
    </lineage>
</organism>
<evidence type="ECO:0000256" key="1">
    <source>
        <dbReference type="ARBA" id="ARBA00023242"/>
    </source>
</evidence>
<evidence type="ECO:0000313" key="3">
    <source>
        <dbReference type="Proteomes" id="UP000266272"/>
    </source>
</evidence>
<evidence type="ECO:0000313" key="2">
    <source>
        <dbReference type="EMBL" id="RFU80694.1"/>
    </source>
</evidence>
<dbReference type="Proteomes" id="UP000266272">
    <property type="component" value="Unassembled WGS sequence"/>
</dbReference>
<reference evidence="2 3" key="1">
    <citation type="journal article" date="2018" name="PLoS Pathog.">
        <title>Evolution of structural diversity of trichothecenes, a family of toxins produced by plant pathogenic and entomopathogenic fungi.</title>
        <authorList>
            <person name="Proctor R.H."/>
            <person name="McCormick S.P."/>
            <person name="Kim H.S."/>
            <person name="Cardoza R.E."/>
            <person name="Stanley A.M."/>
            <person name="Lindo L."/>
            <person name="Kelly A."/>
            <person name="Brown D.W."/>
            <person name="Lee T."/>
            <person name="Vaughan M.M."/>
            <person name="Alexander N.J."/>
            <person name="Busman M."/>
            <person name="Gutierrez S."/>
        </authorList>
    </citation>
    <scope>NUCLEOTIDE SEQUENCE [LARGE SCALE GENOMIC DNA]</scope>
    <source>
        <strain evidence="2 3">IBT 40837</strain>
    </source>
</reference>
<keyword evidence="1" id="KW-0539">Nucleus</keyword>
<dbReference type="Pfam" id="PF11951">
    <property type="entry name" value="Fungal_trans_2"/>
    <property type="match status" value="1"/>
</dbReference>
<dbReference type="AlphaFoldDB" id="A0A395NXC6"/>
<proteinExistence type="predicted"/>
<dbReference type="OrthoDB" id="4220372at2759"/>
<name>A0A395NXC6_TRIAR</name>
<dbReference type="InterPro" id="IPR053175">
    <property type="entry name" value="DHMBA_Reg_Transcription_Factor"/>
</dbReference>